<organism evidence="1 2">
    <name type="scientific">Scomber scombrus</name>
    <name type="common">Atlantic mackerel</name>
    <name type="synonym">Scomber vernalis</name>
    <dbReference type="NCBI Taxonomy" id="13677"/>
    <lineage>
        <taxon>Eukaryota</taxon>
        <taxon>Metazoa</taxon>
        <taxon>Chordata</taxon>
        <taxon>Craniata</taxon>
        <taxon>Vertebrata</taxon>
        <taxon>Euteleostomi</taxon>
        <taxon>Actinopterygii</taxon>
        <taxon>Neopterygii</taxon>
        <taxon>Teleostei</taxon>
        <taxon>Neoteleostei</taxon>
        <taxon>Acanthomorphata</taxon>
        <taxon>Pelagiaria</taxon>
        <taxon>Scombriformes</taxon>
        <taxon>Scombridae</taxon>
        <taxon>Scomber</taxon>
    </lineage>
</organism>
<protein>
    <submittedName>
        <fullName evidence="1">Zinc finger protein 862-like</fullName>
    </submittedName>
</protein>
<sequence>MATREGSETAGGKVKKKRVSFKVEWLSQYMNTDEGTLVKLGDIFSFSTETGVVCKTCSDANVKGKFSEGKVWSDWKLDYLKRHVGTKGHLHAVNTVKRRKQGLGIGSLLQESAEERQKRNELSLKKKSDPEQIKILIDDVLLAIKMNASMLAVQQIHDHMAKYVSIPEHWRSKNYSFEFAESIIAVVQNETMCSIRNAPWHTLIIDESTDVTLHKMLVLYFKYREENDVNCKTVFGGIVQLKACTAHDLVKAITDFYSSHELDLQKMVMLTSDSAPSSVCVQE</sequence>
<accession>A0AAV1PBU8</accession>
<dbReference type="Proteomes" id="UP001314229">
    <property type="component" value="Unassembled WGS sequence"/>
</dbReference>
<dbReference type="AlphaFoldDB" id="A0AAV1PBU8"/>
<reference evidence="1 2" key="1">
    <citation type="submission" date="2024-01" db="EMBL/GenBank/DDBJ databases">
        <authorList>
            <person name="Alioto T."/>
            <person name="Alioto T."/>
            <person name="Gomez Garrido J."/>
        </authorList>
    </citation>
    <scope>NUCLEOTIDE SEQUENCE [LARGE SCALE GENOMIC DNA]</scope>
</reference>
<name>A0AAV1PBU8_SCOSC</name>
<keyword evidence="2" id="KW-1185">Reference proteome</keyword>
<dbReference type="EMBL" id="CAWUFR010000123">
    <property type="protein sequence ID" value="CAK6968740.1"/>
    <property type="molecule type" value="Genomic_DNA"/>
</dbReference>
<comment type="caution">
    <text evidence="1">The sequence shown here is derived from an EMBL/GenBank/DDBJ whole genome shotgun (WGS) entry which is preliminary data.</text>
</comment>
<evidence type="ECO:0000313" key="2">
    <source>
        <dbReference type="Proteomes" id="UP001314229"/>
    </source>
</evidence>
<gene>
    <name evidence="1" type="ORF">FSCOSCO3_A025901</name>
</gene>
<proteinExistence type="predicted"/>
<evidence type="ECO:0000313" key="1">
    <source>
        <dbReference type="EMBL" id="CAK6968740.1"/>
    </source>
</evidence>
<dbReference type="PANTHER" id="PTHR46880:SF5">
    <property type="entry name" value="DUF4371 DOMAIN-CONTAINING PROTEIN"/>
    <property type="match status" value="1"/>
</dbReference>
<dbReference type="PANTHER" id="PTHR46880">
    <property type="entry name" value="RAS-ASSOCIATING DOMAIN-CONTAINING PROTEIN"/>
    <property type="match status" value="1"/>
</dbReference>